<dbReference type="InterPro" id="IPR019587">
    <property type="entry name" value="Polyketide_cyclase/dehydratase"/>
</dbReference>
<dbReference type="RefSeq" id="WP_103874418.1">
    <property type="nucleotide sequence ID" value="NZ_FNUY01000009.1"/>
</dbReference>
<dbReference type="Pfam" id="PF10604">
    <property type="entry name" value="Polyketide_cyc2"/>
    <property type="match status" value="1"/>
</dbReference>
<evidence type="ECO:0000313" key="2">
    <source>
        <dbReference type="Proteomes" id="UP000236743"/>
    </source>
</evidence>
<dbReference type="InterPro" id="IPR023393">
    <property type="entry name" value="START-like_dom_sf"/>
</dbReference>
<organism evidence="1 2">
    <name type="scientific">Bosea lathyri</name>
    <dbReference type="NCBI Taxonomy" id="1036778"/>
    <lineage>
        <taxon>Bacteria</taxon>
        <taxon>Pseudomonadati</taxon>
        <taxon>Pseudomonadota</taxon>
        <taxon>Alphaproteobacteria</taxon>
        <taxon>Hyphomicrobiales</taxon>
        <taxon>Boseaceae</taxon>
        <taxon>Bosea</taxon>
    </lineage>
</organism>
<name>A0A1H6CB89_9HYPH</name>
<dbReference type="Gene3D" id="3.30.530.20">
    <property type="match status" value="1"/>
</dbReference>
<dbReference type="OrthoDB" id="1364128at2"/>
<dbReference type="Proteomes" id="UP000236743">
    <property type="component" value="Unassembled WGS sequence"/>
</dbReference>
<dbReference type="SUPFAM" id="SSF55961">
    <property type="entry name" value="Bet v1-like"/>
    <property type="match status" value="1"/>
</dbReference>
<dbReference type="CDD" id="cd07821">
    <property type="entry name" value="PYR_PYL_RCAR_like"/>
    <property type="match status" value="1"/>
</dbReference>
<proteinExistence type="predicted"/>
<sequence>MAKVYISGIIDAPVDKVWAYARDFNGHGEWHPLIAKSHVEDGLPSDQVGCVRNFTLTNGGHLRERLLSFSDLERRFTYNIIVSPMPIENYVATFGVKPVTEGNKTFVEWMAEFDVSPADEAGIKEKVGRGTFAEGIKALEKAVTARG</sequence>
<dbReference type="PANTHER" id="PTHR39332:SF7">
    <property type="entry name" value="SRPBCC FAMILY PROTEIN"/>
    <property type="match status" value="1"/>
</dbReference>
<gene>
    <name evidence="1" type="ORF">SAMN04488115_109171</name>
</gene>
<dbReference type="PANTHER" id="PTHR39332">
    <property type="entry name" value="BLL4707 PROTEIN"/>
    <property type="match status" value="1"/>
</dbReference>
<reference evidence="1 2" key="1">
    <citation type="submission" date="2016-10" db="EMBL/GenBank/DDBJ databases">
        <authorList>
            <person name="de Groot N.N."/>
        </authorList>
    </citation>
    <scope>NUCLEOTIDE SEQUENCE [LARGE SCALE GENOMIC DNA]</scope>
    <source>
        <strain evidence="1 2">DSM 26656</strain>
    </source>
</reference>
<protein>
    <submittedName>
        <fullName evidence="1">Polyketide cyclase / dehydrase and lipid transport</fullName>
    </submittedName>
</protein>
<accession>A0A1H6CB89</accession>
<keyword evidence="2" id="KW-1185">Reference proteome</keyword>
<evidence type="ECO:0000313" key="1">
    <source>
        <dbReference type="EMBL" id="SEG69666.1"/>
    </source>
</evidence>
<dbReference type="AlphaFoldDB" id="A0A1H6CB89"/>
<dbReference type="EMBL" id="FNUY01000009">
    <property type="protein sequence ID" value="SEG69666.1"/>
    <property type="molecule type" value="Genomic_DNA"/>
</dbReference>